<proteinExistence type="predicted"/>
<dbReference type="Proteomes" id="UP000293865">
    <property type="component" value="Unassembled WGS sequence"/>
</dbReference>
<organism evidence="1 2">
    <name type="scientific">Agromyces albus</name>
    <dbReference type="NCBI Taxonomy" id="205332"/>
    <lineage>
        <taxon>Bacteria</taxon>
        <taxon>Bacillati</taxon>
        <taxon>Actinomycetota</taxon>
        <taxon>Actinomycetes</taxon>
        <taxon>Micrococcales</taxon>
        <taxon>Microbacteriaceae</taxon>
        <taxon>Agromyces</taxon>
    </lineage>
</organism>
<evidence type="ECO:0008006" key="3">
    <source>
        <dbReference type="Google" id="ProtNLM"/>
    </source>
</evidence>
<evidence type="ECO:0000313" key="1">
    <source>
        <dbReference type="EMBL" id="RXZ70789.1"/>
    </source>
</evidence>
<sequence length="86" mass="9481">MGGELAQATCSRAGCREAAAWRIEWRNPRIHTGDRSKTWLACEEHVGYLREFLEARSFPVEVQPFAASDTVVEAGSIPDAATRSDS</sequence>
<gene>
    <name evidence="1" type="ORF">ESP51_09245</name>
</gene>
<reference evidence="1 2" key="1">
    <citation type="submission" date="2019-01" db="EMBL/GenBank/DDBJ databases">
        <title>Agromyces.</title>
        <authorList>
            <person name="Li J."/>
        </authorList>
    </citation>
    <scope>NUCLEOTIDE SEQUENCE [LARGE SCALE GENOMIC DNA]</scope>
    <source>
        <strain evidence="1 2">DSM 15934</strain>
    </source>
</reference>
<name>A0A4Q2L097_9MICO</name>
<dbReference type="EMBL" id="SDPN01000014">
    <property type="protein sequence ID" value="RXZ70789.1"/>
    <property type="molecule type" value="Genomic_DNA"/>
</dbReference>
<dbReference type="AlphaFoldDB" id="A0A4Q2L097"/>
<keyword evidence="2" id="KW-1185">Reference proteome</keyword>
<accession>A0A4Q2L097</accession>
<evidence type="ECO:0000313" key="2">
    <source>
        <dbReference type="Proteomes" id="UP000293865"/>
    </source>
</evidence>
<protein>
    <recommendedName>
        <fullName evidence="3">Acetone carboxylase</fullName>
    </recommendedName>
</protein>
<dbReference type="OrthoDB" id="5193525at2"/>
<comment type="caution">
    <text evidence="1">The sequence shown here is derived from an EMBL/GenBank/DDBJ whole genome shotgun (WGS) entry which is preliminary data.</text>
</comment>